<dbReference type="InterPro" id="IPR033883">
    <property type="entry name" value="C2_III"/>
</dbReference>
<keyword evidence="2 6" id="KW-0645">Protease</keyword>
<dbReference type="InterPro" id="IPR036213">
    <property type="entry name" value="Calpain_III_sf"/>
</dbReference>
<evidence type="ECO:0000256" key="6">
    <source>
        <dbReference type="PROSITE-ProRule" id="PRU00239"/>
    </source>
</evidence>
<dbReference type="AlphaFoldDB" id="A0AAF3FJ67"/>
<sequence>MSEEDQYYQGEDYGGGGDDDYAQQQGYDYQQEEHEEDGNDQSGYEQQGYEYQQQSEYGGGYEYSQDEGDNGGGDDQGEQEEYEGNDEDQREEEKEEEEEHEEPDGNHEESYEDDPQDEPQDEEPNEEYEDQQQDNYDQRDEDQEHQEDIQIDDVEVLEWTPDDITSQDDMQRLEESGYTLRSTDNEDGGFNIGSVFKGALDGFGGGGGGGDFGSIVSTISGMISGGGGGPLSNTFSSGGFSHIAESLIAKAAHRFLGVDESTGSIIGAIAGNLLFNMGGKGNSLGGIGKIILDNIISGKFQRKIDPWVSPVPGAQNFRLNFYEERQKCLQTASLFEDPEFPANERSLYYKTPPDQDVVWKRPGEIVSDPQLIVEGHSRFDVKQGALGDCWLLAAVANLTLRDELFYRVVPPDQSFTENYAGIFHFQFWRYGKWVDVVIDDRLPTVDGQLIYMHSAEHNEFWSALLEKAYAKMYGSYEALDGGSTVEALEDFTGGLTEYFDLEKTPKETVLAMLVRGFQMGGLFGCSIGADPNIKEAVRSDGLVRGHAYSITALHTVKTNRDDVVLLRIRNPWGNSKEWNGAWSDNSSEWSQVDSSERPPFEKDGEFWMSFEDFYSNFEEMELCNLSAAVMDEISEMTGVDTRAVDQKISHWEEQAGDGRWDARAGSAGGCANYPNSFYRNPQYGASFTVTEDSLEHDGKTTVIAALLQKYRRELRPQGLDDLPIGFSVYREEDLGIPLDMHYLRNHKTIARTPVFVNRREVTVRFRVDPGSYILLPSTFEPNEEADFLLRIYANGGIQFQCIQ</sequence>
<dbReference type="WBParaSite" id="MBELARI_LOCUS6672">
    <property type="protein sequence ID" value="MBELARI_LOCUS6672"/>
    <property type="gene ID" value="MBELARI_LOCUS6672"/>
</dbReference>
<dbReference type="FunFam" id="3.90.70.10:FF:000001">
    <property type="entry name" value="Calpain-1 catalytic subunit"/>
    <property type="match status" value="1"/>
</dbReference>
<dbReference type="Gene3D" id="2.60.120.380">
    <property type="match status" value="1"/>
</dbReference>
<evidence type="ECO:0000313" key="9">
    <source>
        <dbReference type="Proteomes" id="UP000887575"/>
    </source>
</evidence>
<evidence type="ECO:0000256" key="3">
    <source>
        <dbReference type="ARBA" id="ARBA00022801"/>
    </source>
</evidence>
<feature type="domain" description="Calpain catalytic" evidence="8">
    <location>
        <begin position="334"/>
        <end position="626"/>
    </location>
</feature>
<dbReference type="GO" id="GO:0006508">
    <property type="term" value="P:proteolysis"/>
    <property type="evidence" value="ECO:0007669"/>
    <property type="project" value="UniProtKB-KW"/>
</dbReference>
<organism evidence="9 10">
    <name type="scientific">Mesorhabditis belari</name>
    <dbReference type="NCBI Taxonomy" id="2138241"/>
    <lineage>
        <taxon>Eukaryota</taxon>
        <taxon>Metazoa</taxon>
        <taxon>Ecdysozoa</taxon>
        <taxon>Nematoda</taxon>
        <taxon>Chromadorea</taxon>
        <taxon>Rhabditida</taxon>
        <taxon>Rhabditina</taxon>
        <taxon>Rhabditomorpha</taxon>
        <taxon>Rhabditoidea</taxon>
        <taxon>Rhabditidae</taxon>
        <taxon>Mesorhabditinae</taxon>
        <taxon>Mesorhabditis</taxon>
    </lineage>
</organism>
<name>A0AAF3FJ67_9BILA</name>
<dbReference type="PANTHER" id="PTHR10183:SF433">
    <property type="entry name" value="CALPAIN-A-RELATED"/>
    <property type="match status" value="1"/>
</dbReference>
<dbReference type="Proteomes" id="UP000887575">
    <property type="component" value="Unassembled WGS sequence"/>
</dbReference>
<keyword evidence="9" id="KW-1185">Reference proteome</keyword>
<evidence type="ECO:0000256" key="5">
    <source>
        <dbReference type="PIRSR" id="PIRSR622684-1"/>
    </source>
</evidence>
<dbReference type="InterPro" id="IPR038765">
    <property type="entry name" value="Papain-like_cys_pep_sf"/>
</dbReference>
<accession>A0AAF3FJ67</accession>
<dbReference type="SUPFAM" id="SSF54001">
    <property type="entry name" value="Cysteine proteinases"/>
    <property type="match status" value="1"/>
</dbReference>
<dbReference type="SMART" id="SM00230">
    <property type="entry name" value="CysPc"/>
    <property type="match status" value="1"/>
</dbReference>
<evidence type="ECO:0000259" key="8">
    <source>
        <dbReference type="PROSITE" id="PS50203"/>
    </source>
</evidence>
<feature type="compositionally biased region" description="Acidic residues" evidence="7">
    <location>
        <begin position="75"/>
        <end position="102"/>
    </location>
</feature>
<evidence type="ECO:0000256" key="2">
    <source>
        <dbReference type="ARBA" id="ARBA00022670"/>
    </source>
</evidence>
<dbReference type="CDD" id="cd00214">
    <property type="entry name" value="Calpain_III"/>
    <property type="match status" value="1"/>
</dbReference>
<feature type="compositionally biased region" description="Acidic residues" evidence="7">
    <location>
        <begin position="110"/>
        <end position="132"/>
    </location>
</feature>
<keyword evidence="3 6" id="KW-0378">Hydrolase</keyword>
<dbReference type="Gene3D" id="3.90.70.10">
    <property type="entry name" value="Cysteine proteinases"/>
    <property type="match status" value="1"/>
</dbReference>
<dbReference type="PROSITE" id="PS50203">
    <property type="entry name" value="CALPAIN_CAT"/>
    <property type="match status" value="1"/>
</dbReference>
<feature type="compositionally biased region" description="Acidic residues" evidence="7">
    <location>
        <begin position="139"/>
        <end position="156"/>
    </location>
</feature>
<feature type="active site" evidence="5 6">
    <location>
        <position position="546"/>
    </location>
</feature>
<dbReference type="CDD" id="cd00044">
    <property type="entry name" value="CysPc"/>
    <property type="match status" value="1"/>
</dbReference>
<evidence type="ECO:0000256" key="4">
    <source>
        <dbReference type="ARBA" id="ARBA00022807"/>
    </source>
</evidence>
<reference evidence="10" key="1">
    <citation type="submission" date="2024-02" db="UniProtKB">
        <authorList>
            <consortium name="WormBaseParasite"/>
        </authorList>
    </citation>
    <scope>IDENTIFICATION</scope>
</reference>
<dbReference type="SMART" id="SM00720">
    <property type="entry name" value="calpain_III"/>
    <property type="match status" value="1"/>
</dbReference>
<dbReference type="PANTHER" id="PTHR10183">
    <property type="entry name" value="CALPAIN"/>
    <property type="match status" value="1"/>
</dbReference>
<comment type="similarity">
    <text evidence="1">Belongs to the peptidase C2 family.</text>
</comment>
<keyword evidence="4 6" id="KW-0788">Thiol protease</keyword>
<dbReference type="InterPro" id="IPR022683">
    <property type="entry name" value="Calpain_III"/>
</dbReference>
<evidence type="ECO:0000256" key="7">
    <source>
        <dbReference type="SAM" id="MobiDB-lite"/>
    </source>
</evidence>
<dbReference type="InterPro" id="IPR000169">
    <property type="entry name" value="Pept_cys_AS"/>
</dbReference>
<feature type="region of interest" description="Disordered" evidence="7">
    <location>
        <begin position="1"/>
        <end position="170"/>
    </location>
</feature>
<dbReference type="InterPro" id="IPR001300">
    <property type="entry name" value="Peptidase_C2_calpain_cat"/>
</dbReference>
<feature type="active site" evidence="5 6">
    <location>
        <position position="389"/>
    </location>
</feature>
<dbReference type="InterPro" id="IPR022682">
    <property type="entry name" value="Calpain_domain_III"/>
</dbReference>
<feature type="compositionally biased region" description="Low complexity" evidence="7">
    <location>
        <begin position="40"/>
        <end position="56"/>
    </location>
</feature>
<evidence type="ECO:0000313" key="10">
    <source>
        <dbReference type="WBParaSite" id="MBELARI_LOCUS6672"/>
    </source>
</evidence>
<feature type="active site" evidence="5 6">
    <location>
        <position position="570"/>
    </location>
</feature>
<dbReference type="PRINTS" id="PR00704">
    <property type="entry name" value="CALPAIN"/>
</dbReference>
<dbReference type="SUPFAM" id="SSF49758">
    <property type="entry name" value="Calpain large subunit, middle domain (domain III)"/>
    <property type="match status" value="1"/>
</dbReference>
<dbReference type="InterPro" id="IPR022684">
    <property type="entry name" value="Calpain_cysteine_protease"/>
</dbReference>
<dbReference type="PROSITE" id="PS00139">
    <property type="entry name" value="THIOL_PROTEASE_CYS"/>
    <property type="match status" value="1"/>
</dbReference>
<protein>
    <submittedName>
        <fullName evidence="10">Calpain catalytic domain-containing protein</fullName>
    </submittedName>
</protein>
<evidence type="ECO:0000256" key="1">
    <source>
        <dbReference type="ARBA" id="ARBA00007623"/>
    </source>
</evidence>
<dbReference type="GO" id="GO:0005737">
    <property type="term" value="C:cytoplasm"/>
    <property type="evidence" value="ECO:0007669"/>
    <property type="project" value="TreeGrafter"/>
</dbReference>
<dbReference type="Pfam" id="PF00648">
    <property type="entry name" value="Peptidase_C2"/>
    <property type="match status" value="1"/>
</dbReference>
<dbReference type="GO" id="GO:0004198">
    <property type="term" value="F:calcium-dependent cysteine-type endopeptidase activity"/>
    <property type="evidence" value="ECO:0007669"/>
    <property type="project" value="InterPro"/>
</dbReference>
<proteinExistence type="inferred from homology"/>
<dbReference type="Pfam" id="PF01067">
    <property type="entry name" value="Calpain_III"/>
    <property type="match status" value="1"/>
</dbReference>